<dbReference type="GeneID" id="93258253"/>
<dbReference type="AlphaFoldDB" id="A0A0C5C6U2"/>
<name>A0A0C5C6U2_HEYCO</name>
<sequence>MPVWFQNQIRRAFCEKRRSEIKLLNECWFFYNEKKMRV</sequence>
<gene>
    <name evidence="2" type="ORF">B4098_1499</name>
    <name evidence="1" type="ORF">SB48_HM08orf00459</name>
</gene>
<dbReference type="PATRIC" id="fig|1398.18.peg.301"/>
<reference evidence="1" key="1">
    <citation type="submission" date="2015-01" db="EMBL/GenBank/DDBJ databases">
        <title>Comparative genome analysis of Bacillus coagulans HM-08, Clostridium butyricum HM-68, Bacillus subtilis HM-66 and Bacillus licheniformis BL-09.</title>
        <authorList>
            <person name="Zhang H."/>
        </authorList>
    </citation>
    <scope>NUCLEOTIDE SEQUENCE [LARGE SCALE GENOMIC DNA]</scope>
    <source>
        <strain evidence="1">HM-08</strain>
    </source>
</reference>
<dbReference type="Pfam" id="PF26301">
    <property type="entry name" value="spore_CmpA"/>
    <property type="match status" value="1"/>
</dbReference>
<evidence type="ECO:0000313" key="2">
    <source>
        <dbReference type="EMBL" id="KYC59285.1"/>
    </source>
</evidence>
<evidence type="ECO:0000313" key="1">
    <source>
        <dbReference type="EMBL" id="AJO21095.1"/>
    </source>
</evidence>
<keyword evidence="3" id="KW-1185">Reference proteome</keyword>
<dbReference type="NCBIfam" id="NF033225">
    <property type="entry name" value="spore_CmpA"/>
    <property type="match status" value="1"/>
</dbReference>
<evidence type="ECO:0000313" key="3">
    <source>
        <dbReference type="Proteomes" id="UP000032024"/>
    </source>
</evidence>
<organism evidence="2 4">
    <name type="scientific">Heyndrickxia coagulans</name>
    <name type="common">Weizmannia coagulans</name>
    <dbReference type="NCBI Taxonomy" id="1398"/>
    <lineage>
        <taxon>Bacteria</taxon>
        <taxon>Bacillati</taxon>
        <taxon>Bacillota</taxon>
        <taxon>Bacilli</taxon>
        <taxon>Bacillales</taxon>
        <taxon>Bacillaceae</taxon>
        <taxon>Heyndrickxia</taxon>
    </lineage>
</organism>
<proteinExistence type="predicted"/>
<dbReference type="RefSeq" id="WP_088775937.1">
    <property type="nucleotide sequence ID" value="NZ_CP010525.1"/>
</dbReference>
<reference evidence="3" key="2">
    <citation type="submission" date="2015-01" db="EMBL/GenBank/DDBJ databases">
        <title>Comparative genome analysis of Bacillus coagulans HM-08, Clostridium butyricum HM-68, Bacillus subtilis HM-66 and Bacillus paralicheniformis BL-09.</title>
        <authorList>
            <person name="Zhang H."/>
        </authorList>
    </citation>
    <scope>NUCLEOTIDE SEQUENCE [LARGE SCALE GENOMIC DNA]</scope>
    <source>
        <strain evidence="3">HM-08</strain>
    </source>
</reference>
<dbReference type="EMBL" id="CP010525">
    <property type="protein sequence ID" value="AJO21095.1"/>
    <property type="molecule type" value="Genomic_DNA"/>
</dbReference>
<accession>A0A0C5C6U2</accession>
<dbReference type="InterPro" id="IPR047764">
    <property type="entry name" value="CmpA"/>
</dbReference>
<evidence type="ECO:0000313" key="4">
    <source>
        <dbReference type="Proteomes" id="UP000075288"/>
    </source>
</evidence>
<dbReference type="Proteomes" id="UP000032024">
    <property type="component" value="Chromosome"/>
</dbReference>
<protein>
    <submittedName>
        <fullName evidence="2">Uncharacterized protein</fullName>
    </submittedName>
</protein>
<dbReference type="EMBL" id="LQYG01000114">
    <property type="protein sequence ID" value="KYC59285.1"/>
    <property type="molecule type" value="Genomic_DNA"/>
</dbReference>
<dbReference type="Proteomes" id="UP000075288">
    <property type="component" value="Unassembled WGS sequence"/>
</dbReference>
<reference evidence="2 4" key="3">
    <citation type="submission" date="2016-01" db="EMBL/GenBank/DDBJ databases">
        <title>Genome Sequences of Twelve Sporeforming Bacillus Species Isolated from Foods.</title>
        <authorList>
            <person name="Berendsen E.M."/>
            <person name="Wells-Bennik M.H."/>
            <person name="Krawcyk A.O."/>
            <person name="De Jong A."/>
            <person name="Holsappel S."/>
            <person name="Eijlander R.T."/>
            <person name="Kuipers O.P."/>
        </authorList>
    </citation>
    <scope>NUCLEOTIDE SEQUENCE [LARGE SCALE GENOMIC DNA]</scope>
    <source>
        <strain evidence="2 4">B4098</strain>
    </source>
</reference>